<reference evidence="1" key="2">
    <citation type="submission" date="2022-06" db="UniProtKB">
        <authorList>
            <consortium name="EnsemblMetazoa"/>
        </authorList>
    </citation>
    <scope>IDENTIFICATION</scope>
    <source>
        <strain evidence="1">DF5081</strain>
    </source>
</reference>
<evidence type="ECO:0000313" key="1">
    <source>
        <dbReference type="EnsemblMetazoa" id="CJA38124.1"/>
    </source>
</evidence>
<organism evidence="1 2">
    <name type="scientific">Caenorhabditis japonica</name>
    <dbReference type="NCBI Taxonomy" id="281687"/>
    <lineage>
        <taxon>Eukaryota</taxon>
        <taxon>Metazoa</taxon>
        <taxon>Ecdysozoa</taxon>
        <taxon>Nematoda</taxon>
        <taxon>Chromadorea</taxon>
        <taxon>Rhabditida</taxon>
        <taxon>Rhabditina</taxon>
        <taxon>Rhabditomorpha</taxon>
        <taxon>Rhabditoidea</taxon>
        <taxon>Rhabditidae</taxon>
        <taxon>Peloderinae</taxon>
        <taxon>Caenorhabditis</taxon>
    </lineage>
</organism>
<accession>A0A8R1IR72</accession>
<name>A0A8R1IR72_CAEJA</name>
<proteinExistence type="predicted"/>
<protein>
    <submittedName>
        <fullName evidence="1">Uncharacterized protein</fullName>
    </submittedName>
</protein>
<dbReference type="AlphaFoldDB" id="A0A8R1IR72"/>
<dbReference type="Proteomes" id="UP000005237">
    <property type="component" value="Unassembled WGS sequence"/>
</dbReference>
<keyword evidence="2" id="KW-1185">Reference proteome</keyword>
<evidence type="ECO:0000313" key="2">
    <source>
        <dbReference type="Proteomes" id="UP000005237"/>
    </source>
</evidence>
<sequence>MRIDTFLKVLSDLLVHFYIIQIGPFHDQRSNSGQRNRISRLYGLGWSEKWVLDQRHVRAEPIFGIVVLKITHF</sequence>
<reference evidence="2" key="1">
    <citation type="submission" date="2010-08" db="EMBL/GenBank/DDBJ databases">
        <authorList>
            <consortium name="Caenorhabditis japonica Sequencing Consortium"/>
            <person name="Wilson R.K."/>
        </authorList>
    </citation>
    <scope>NUCLEOTIDE SEQUENCE [LARGE SCALE GENOMIC DNA]</scope>
    <source>
        <strain evidence="2">DF5081</strain>
    </source>
</reference>
<dbReference type="EnsemblMetazoa" id="CJA38124.1">
    <property type="protein sequence ID" value="CJA38124.1"/>
    <property type="gene ID" value="WBGene00213971"/>
</dbReference>